<accession>A0A9X9T9K9</accession>
<gene>
    <name evidence="1" type="ORF">OU421_04835</name>
</gene>
<dbReference type="KEGG" id="mou:OU421_04835"/>
<keyword evidence="2" id="KW-1185">Reference proteome</keyword>
<sequence>MIFVPKIQQAGARRMVMVSYRTGLNKPIFSGMGSGCAAVNRGRSA</sequence>
<dbReference type="Proteomes" id="UP001163096">
    <property type="component" value="Chromosome"/>
</dbReference>
<name>A0A9X9T9K9_METOG</name>
<organism evidence="1 2">
    <name type="scientific">Methanogenium organophilum</name>
    <dbReference type="NCBI Taxonomy" id="2199"/>
    <lineage>
        <taxon>Archaea</taxon>
        <taxon>Methanobacteriati</taxon>
        <taxon>Methanobacteriota</taxon>
        <taxon>Stenosarchaea group</taxon>
        <taxon>Methanomicrobia</taxon>
        <taxon>Methanomicrobiales</taxon>
        <taxon>Methanomicrobiaceae</taxon>
        <taxon>Methanogenium</taxon>
    </lineage>
</organism>
<dbReference type="RefSeq" id="WP_268187480.1">
    <property type="nucleotide sequence ID" value="NZ_CP113361.1"/>
</dbReference>
<reference evidence="1" key="1">
    <citation type="submission" date="2022-11" db="EMBL/GenBank/DDBJ databases">
        <title>Complete genome sequence of Methanogenium organophilum DSM 3596.</title>
        <authorList>
            <person name="Chen S.-C."/>
            <person name="Lai S.-J."/>
            <person name="You Y.-T."/>
        </authorList>
    </citation>
    <scope>NUCLEOTIDE SEQUENCE</scope>
    <source>
        <strain evidence="1">DSM 3596</strain>
    </source>
</reference>
<evidence type="ECO:0000313" key="1">
    <source>
        <dbReference type="EMBL" id="WAI02202.1"/>
    </source>
</evidence>
<dbReference type="AlphaFoldDB" id="A0A9X9T9K9"/>
<dbReference type="GeneID" id="76834403"/>
<evidence type="ECO:0000313" key="2">
    <source>
        <dbReference type="Proteomes" id="UP001163096"/>
    </source>
</evidence>
<dbReference type="EMBL" id="CP113361">
    <property type="protein sequence ID" value="WAI02202.1"/>
    <property type="molecule type" value="Genomic_DNA"/>
</dbReference>
<proteinExistence type="predicted"/>
<protein>
    <submittedName>
        <fullName evidence="1">Uncharacterized protein</fullName>
    </submittedName>
</protein>